<gene>
    <name evidence="2" type="ORF">O0S10_08185</name>
</gene>
<reference evidence="2" key="1">
    <citation type="submission" date="2022-12" db="EMBL/GenBank/DDBJ databases">
        <title>Isolation and characterisation of novel Methanocorpusculum spp. from native Australian herbivores indicates the genus is ancestrally host-associated.</title>
        <authorList>
            <person name="Volmer J.G."/>
            <person name="Soo R.M."/>
            <person name="Evans P.N."/>
            <person name="Hoedt E.C."/>
            <person name="Astorga Alsina A.L."/>
            <person name="Woodcroft B.J."/>
            <person name="Tyson G.W."/>
            <person name="Hugenholtz P."/>
            <person name="Morrison M."/>
        </authorList>
    </citation>
    <scope>NUCLEOTIDE SEQUENCE</scope>
    <source>
        <strain evidence="2">MG</strain>
    </source>
</reference>
<dbReference type="InterPro" id="IPR036404">
    <property type="entry name" value="Jacalin-like_lectin_dom_sf"/>
</dbReference>
<evidence type="ECO:0000313" key="3">
    <source>
        <dbReference type="Proteomes" id="UP001141422"/>
    </source>
</evidence>
<dbReference type="InterPro" id="IPR046653">
    <property type="entry name" value="DUF6765"/>
</dbReference>
<protein>
    <submittedName>
        <fullName evidence="2">Jacalin-like lectin</fullName>
    </submittedName>
</protein>
<dbReference type="InterPro" id="IPR001229">
    <property type="entry name" value="Jacalin-like_lectin_dom"/>
</dbReference>
<keyword evidence="3" id="KW-1185">Reference proteome</keyword>
<evidence type="ECO:0000259" key="1">
    <source>
        <dbReference type="PROSITE" id="PS51752"/>
    </source>
</evidence>
<dbReference type="Pfam" id="PF01419">
    <property type="entry name" value="Jacalin"/>
    <property type="match status" value="1"/>
</dbReference>
<dbReference type="PROSITE" id="PS51752">
    <property type="entry name" value="JACALIN_LECTIN"/>
    <property type="match status" value="1"/>
</dbReference>
<comment type="caution">
    <text evidence="2">The sequence shown here is derived from an EMBL/GenBank/DDBJ whole genome shotgun (WGS) entry which is preliminary data.</text>
</comment>
<proteinExistence type="predicted"/>
<evidence type="ECO:0000313" key="2">
    <source>
        <dbReference type="EMBL" id="MCZ0861197.1"/>
    </source>
</evidence>
<sequence length="543" mass="62096">MNIDFHYYGTYLAARLAGYTKQDAETIAYAAQYVDESSKDMIVPESSGLMQVPTVETLEESMKYGKDPRPWTREQLSYIRRTWMCFHFLPGNISVSMPYQGKKSSTGFVDSWSYDAFEEQNFKFMCLPNSELVVRMIQDIQLNHRDAGYALQMIGLRMHVMADTWAHMYFAGRPAWYVNDVEGKVEEYDGDGWHPLTFIYTADDNVEKRLYSCTPTMPRYSAIAYHGHGRMGHLPDYGFMRYRYSPQWRSSASASEKILEKDNPEVFLHAFQQMVYALKCIREDTNKFQAGVYDSALTEELRRVFQSRTLDQSQQWIALIKSHLGTTEVPKDFQKNAWKDEFIRSGKSGSTPYYYFAISANRHYEFVDHYLTEKGLPLYEMEKGSEEVGAFGDYAVFCRKSRVSKIRVRTGSIVDAVQVVYDDEYQSDWHGNAWGGEVQEFNLNPGEYISAIDGAIVSYTGAYPTPAKSVSYLRFTTSTGRTFLCGNPRSGPVLKSLSYLAGSNMKIFTISGQYVRRYLNSTPKKGNTVVYLNDLAFEGASGS</sequence>
<accession>A0ABT4IHH5</accession>
<name>A0ABT4IHH5_9EURY</name>
<dbReference type="EMBL" id="JAPTGB010000017">
    <property type="protein sequence ID" value="MCZ0861197.1"/>
    <property type="molecule type" value="Genomic_DNA"/>
</dbReference>
<dbReference type="SUPFAM" id="SSF51101">
    <property type="entry name" value="Mannose-binding lectins"/>
    <property type="match status" value="1"/>
</dbReference>
<feature type="domain" description="Jacalin-type lectin" evidence="1">
    <location>
        <begin position="377"/>
        <end position="528"/>
    </location>
</feature>
<organism evidence="2 3">
    <name type="scientific">Methanocorpusculum petauri</name>
    <dbReference type="NCBI Taxonomy" id="3002863"/>
    <lineage>
        <taxon>Archaea</taxon>
        <taxon>Methanobacteriati</taxon>
        <taxon>Methanobacteriota</taxon>
        <taxon>Stenosarchaea group</taxon>
        <taxon>Methanomicrobia</taxon>
        <taxon>Methanomicrobiales</taxon>
        <taxon>Methanocorpusculaceae</taxon>
        <taxon>Methanocorpusculum</taxon>
    </lineage>
</organism>
<dbReference type="Gene3D" id="2.100.10.30">
    <property type="entry name" value="Jacalin-like lectin domain"/>
    <property type="match status" value="1"/>
</dbReference>
<dbReference type="Proteomes" id="UP001141422">
    <property type="component" value="Unassembled WGS sequence"/>
</dbReference>
<dbReference type="SMART" id="SM00915">
    <property type="entry name" value="Jacalin"/>
    <property type="match status" value="1"/>
</dbReference>
<dbReference type="RefSeq" id="WP_268925385.1">
    <property type="nucleotide sequence ID" value="NZ_JAPTGB010000017.1"/>
</dbReference>
<dbReference type="Pfam" id="PF20551">
    <property type="entry name" value="DUF6765"/>
    <property type="match status" value="1"/>
</dbReference>